<dbReference type="AlphaFoldDB" id="A0A162MIG1"/>
<evidence type="ECO:0000256" key="3">
    <source>
        <dbReference type="ARBA" id="ARBA00023004"/>
    </source>
</evidence>
<organism evidence="6 7">
    <name type="scientific">Thermovenabulum gondwanense</name>
    <dbReference type="NCBI Taxonomy" id="520767"/>
    <lineage>
        <taxon>Bacteria</taxon>
        <taxon>Bacillati</taxon>
        <taxon>Bacillota</taxon>
        <taxon>Clostridia</taxon>
        <taxon>Thermosediminibacterales</taxon>
        <taxon>Thermosediminibacteraceae</taxon>
        <taxon>Thermovenabulum</taxon>
    </lineage>
</organism>
<keyword evidence="2" id="KW-0479">Metal-binding</keyword>
<proteinExistence type="predicted"/>
<evidence type="ECO:0000313" key="6">
    <source>
        <dbReference type="EMBL" id="KYO66145.1"/>
    </source>
</evidence>
<keyword evidence="7" id="KW-1185">Reference proteome</keyword>
<dbReference type="OrthoDB" id="9802365at2"/>
<keyword evidence="3" id="KW-0408">Iron</keyword>
<dbReference type="InterPro" id="IPR011257">
    <property type="entry name" value="DNA_glycosylase"/>
</dbReference>
<dbReference type="STRING" id="520767.ATZ99_13370"/>
<dbReference type="SMART" id="SM00478">
    <property type="entry name" value="ENDO3c"/>
    <property type="match status" value="1"/>
</dbReference>
<name>A0A162MIG1_9FIRM</name>
<evidence type="ECO:0000313" key="7">
    <source>
        <dbReference type="Proteomes" id="UP000075737"/>
    </source>
</evidence>
<dbReference type="Gene3D" id="1.10.1670.10">
    <property type="entry name" value="Helix-hairpin-Helix base-excision DNA repair enzymes (C-terminal)"/>
    <property type="match status" value="1"/>
</dbReference>
<dbReference type="InterPro" id="IPR023170">
    <property type="entry name" value="HhH_base_excis_C"/>
</dbReference>
<dbReference type="CDD" id="cd00056">
    <property type="entry name" value="ENDO3c"/>
    <property type="match status" value="1"/>
</dbReference>
<dbReference type="SUPFAM" id="SSF48150">
    <property type="entry name" value="DNA-glycosylase"/>
    <property type="match status" value="1"/>
</dbReference>
<dbReference type="GO" id="GO:0051539">
    <property type="term" value="F:4 iron, 4 sulfur cluster binding"/>
    <property type="evidence" value="ECO:0007669"/>
    <property type="project" value="UniProtKB-KW"/>
</dbReference>
<feature type="domain" description="HhH-GPD" evidence="5">
    <location>
        <begin position="37"/>
        <end position="196"/>
    </location>
</feature>
<evidence type="ECO:0000256" key="4">
    <source>
        <dbReference type="ARBA" id="ARBA00023014"/>
    </source>
</evidence>
<keyword evidence="4" id="KW-0411">Iron-sulfur</keyword>
<dbReference type="PANTHER" id="PTHR10359">
    <property type="entry name" value="A/G-SPECIFIC ADENINE GLYCOSYLASE/ENDONUCLEASE III"/>
    <property type="match status" value="1"/>
</dbReference>
<gene>
    <name evidence="6" type="primary">pdg_2</name>
    <name evidence="6" type="ORF">ATZ99_13370</name>
</gene>
<dbReference type="EMBL" id="LOHZ01000030">
    <property type="protein sequence ID" value="KYO66145.1"/>
    <property type="molecule type" value="Genomic_DNA"/>
</dbReference>
<keyword evidence="1" id="KW-0004">4Fe-4S</keyword>
<dbReference type="Proteomes" id="UP000075737">
    <property type="component" value="Unassembled WGS sequence"/>
</dbReference>
<comment type="caution">
    <text evidence="6">The sequence shown here is derived from an EMBL/GenBank/DDBJ whole genome shotgun (WGS) entry which is preliminary data.</text>
</comment>
<dbReference type="PANTHER" id="PTHR10359:SF19">
    <property type="entry name" value="DNA REPAIR GLYCOSYLASE MJ1434-RELATED"/>
    <property type="match status" value="1"/>
</dbReference>
<evidence type="ECO:0000259" key="5">
    <source>
        <dbReference type="SMART" id="SM00478"/>
    </source>
</evidence>
<dbReference type="PATRIC" id="fig|520767.4.peg.1439"/>
<dbReference type="GO" id="GO:0016829">
    <property type="term" value="F:lyase activity"/>
    <property type="evidence" value="ECO:0007669"/>
    <property type="project" value="UniProtKB-KW"/>
</dbReference>
<evidence type="ECO:0000256" key="1">
    <source>
        <dbReference type="ARBA" id="ARBA00022485"/>
    </source>
</evidence>
<dbReference type="GO" id="GO:0006284">
    <property type="term" value="P:base-excision repair"/>
    <property type="evidence" value="ECO:0007669"/>
    <property type="project" value="InterPro"/>
</dbReference>
<dbReference type="GO" id="GO:0046872">
    <property type="term" value="F:metal ion binding"/>
    <property type="evidence" value="ECO:0007669"/>
    <property type="project" value="UniProtKB-KW"/>
</dbReference>
<dbReference type="RefSeq" id="WP_068748457.1">
    <property type="nucleotide sequence ID" value="NZ_LOHZ01000030.1"/>
</dbReference>
<dbReference type="PIRSF" id="PIRSF001435">
    <property type="entry name" value="Nth"/>
    <property type="match status" value="1"/>
</dbReference>
<sequence>MENNIFLAIFEKLFEAYGPQHWWPAGSDFETVVGAILTQSVSWSNVEKAIKNLKREDLLSPRALSEIDDEKLHGLIRSTRFYKQKGERLKNFCRYLLKNYDGSLYRLFDKDVYELREELLGLKGLGEETVDSIILYAAKKPIFVVDAYTKRIFCRLGIITEDIDYKSLQKLFMSNLPLDTSLFNEYHALIVKLGKEVCRTKPGCGFCPLSDLCKEVKK</sequence>
<dbReference type="Gene3D" id="1.10.340.30">
    <property type="entry name" value="Hypothetical protein, domain 2"/>
    <property type="match status" value="1"/>
</dbReference>
<protein>
    <submittedName>
        <fullName evidence="6">Ultraviolet N-glycosylase/AP lyase</fullName>
    </submittedName>
</protein>
<accession>A0A162MIG1</accession>
<reference evidence="6 7" key="1">
    <citation type="submission" date="2015-12" db="EMBL/GenBank/DDBJ databases">
        <title>Draft genome of Thermovenabulum gondwanense isolated from a red thermophilic microbial mat colonisisng an outflow channel of a bore well.</title>
        <authorList>
            <person name="Patel B.K."/>
        </authorList>
    </citation>
    <scope>NUCLEOTIDE SEQUENCE [LARGE SCALE GENOMIC DNA]</scope>
    <source>
        <strain evidence="6 7">R270</strain>
    </source>
</reference>
<evidence type="ECO:0000256" key="2">
    <source>
        <dbReference type="ARBA" id="ARBA00022723"/>
    </source>
</evidence>
<dbReference type="InterPro" id="IPR003265">
    <property type="entry name" value="HhH-GPD_domain"/>
</dbReference>
<dbReference type="Pfam" id="PF00730">
    <property type="entry name" value="HhH-GPD"/>
    <property type="match status" value="1"/>
</dbReference>
<keyword evidence="6" id="KW-0456">Lyase</keyword>